<keyword evidence="2" id="KW-0245">EGF-like domain</keyword>
<dbReference type="PANTHER" id="PTHR24042">
    <property type="entry name" value="NEL HOMOLOG"/>
    <property type="match status" value="1"/>
</dbReference>
<feature type="chain" id="PRO_5019175385" description="EGF-like domain-containing protein" evidence="3">
    <location>
        <begin position="21"/>
        <end position="167"/>
    </location>
</feature>
<comment type="caution">
    <text evidence="2">Lacks conserved residue(s) required for the propagation of feature annotation.</text>
</comment>
<dbReference type="GO" id="GO:0005080">
    <property type="term" value="F:protein kinase C binding"/>
    <property type="evidence" value="ECO:0007669"/>
    <property type="project" value="TreeGrafter"/>
</dbReference>
<gene>
    <name evidence="5" type="ORF">scyTo_0012124</name>
</gene>
<protein>
    <recommendedName>
        <fullName evidence="4">EGF-like domain-containing protein</fullName>
    </recommendedName>
</protein>
<keyword evidence="6" id="KW-1185">Reference proteome</keyword>
<dbReference type="GO" id="GO:0045778">
    <property type="term" value="P:positive regulation of ossification"/>
    <property type="evidence" value="ECO:0007669"/>
    <property type="project" value="TreeGrafter"/>
</dbReference>
<sequence>MDRCCQNMFLLFLFIVLISGFVERLTICLYGGQKLAEGQRALKANCRECRNRTMAIVHETCPTLDCPLIEHIQPENRCCNVCRGHDFCAEGHPCGENSECWNLNTKAVCVCKNGFTPIQGDAAHCEGLLKTNSQNVSLTGIYSPFPAALAVGVMLSSRMQLTSVTYE</sequence>
<comment type="caution">
    <text evidence="5">The sequence shown here is derived from an EMBL/GenBank/DDBJ whole genome shotgun (WGS) entry which is preliminary data.</text>
</comment>
<dbReference type="GO" id="GO:0005737">
    <property type="term" value="C:cytoplasm"/>
    <property type="evidence" value="ECO:0007669"/>
    <property type="project" value="TreeGrafter"/>
</dbReference>
<evidence type="ECO:0000256" key="2">
    <source>
        <dbReference type="PROSITE-ProRule" id="PRU00076"/>
    </source>
</evidence>
<dbReference type="GO" id="GO:0008201">
    <property type="term" value="F:heparin binding"/>
    <property type="evidence" value="ECO:0007669"/>
    <property type="project" value="TreeGrafter"/>
</dbReference>
<evidence type="ECO:0000313" key="5">
    <source>
        <dbReference type="EMBL" id="GCB67267.1"/>
    </source>
</evidence>
<proteinExistence type="predicted"/>
<evidence type="ECO:0000259" key="4">
    <source>
        <dbReference type="PROSITE" id="PS50026"/>
    </source>
</evidence>
<name>A0A401P2E6_SCYTO</name>
<dbReference type="Proteomes" id="UP000288216">
    <property type="component" value="Unassembled WGS sequence"/>
</dbReference>
<dbReference type="InterPro" id="IPR051586">
    <property type="entry name" value="PKC-binding_NELL"/>
</dbReference>
<keyword evidence="3" id="KW-0732">Signal</keyword>
<reference evidence="5 6" key="1">
    <citation type="journal article" date="2018" name="Nat. Ecol. Evol.">
        <title>Shark genomes provide insights into elasmobranch evolution and the origin of vertebrates.</title>
        <authorList>
            <person name="Hara Y"/>
            <person name="Yamaguchi K"/>
            <person name="Onimaru K"/>
            <person name="Kadota M"/>
            <person name="Koyanagi M"/>
            <person name="Keeley SD"/>
            <person name="Tatsumi K"/>
            <person name="Tanaka K"/>
            <person name="Motone F"/>
            <person name="Kageyama Y"/>
            <person name="Nozu R"/>
            <person name="Adachi N"/>
            <person name="Nishimura O"/>
            <person name="Nakagawa R"/>
            <person name="Tanegashima C"/>
            <person name="Kiyatake I"/>
            <person name="Matsumoto R"/>
            <person name="Murakumo K"/>
            <person name="Nishida K"/>
            <person name="Terakita A"/>
            <person name="Kuratani S"/>
            <person name="Sato K"/>
            <person name="Hyodo S Kuraku.S."/>
        </authorList>
    </citation>
    <scope>NUCLEOTIDE SEQUENCE [LARGE SCALE GENOMIC DNA]</scope>
</reference>
<accession>A0A401P2E6</accession>
<dbReference type="STRING" id="75743.A0A401P2E6"/>
<dbReference type="OrthoDB" id="6516201at2759"/>
<feature type="signal peptide" evidence="3">
    <location>
        <begin position="1"/>
        <end position="20"/>
    </location>
</feature>
<dbReference type="PROSITE" id="PS50026">
    <property type="entry name" value="EGF_3"/>
    <property type="match status" value="1"/>
</dbReference>
<dbReference type="GO" id="GO:0005615">
    <property type="term" value="C:extracellular space"/>
    <property type="evidence" value="ECO:0007669"/>
    <property type="project" value="TreeGrafter"/>
</dbReference>
<organism evidence="5 6">
    <name type="scientific">Scyliorhinus torazame</name>
    <name type="common">Cloudy catshark</name>
    <name type="synonym">Catulus torazame</name>
    <dbReference type="NCBI Taxonomy" id="75743"/>
    <lineage>
        <taxon>Eukaryota</taxon>
        <taxon>Metazoa</taxon>
        <taxon>Chordata</taxon>
        <taxon>Craniata</taxon>
        <taxon>Vertebrata</taxon>
        <taxon>Chondrichthyes</taxon>
        <taxon>Elasmobranchii</taxon>
        <taxon>Galeomorphii</taxon>
        <taxon>Galeoidea</taxon>
        <taxon>Carcharhiniformes</taxon>
        <taxon>Scyliorhinidae</taxon>
        <taxon>Scyliorhinus</taxon>
    </lineage>
</organism>
<evidence type="ECO:0000313" key="6">
    <source>
        <dbReference type="Proteomes" id="UP000288216"/>
    </source>
</evidence>
<dbReference type="PANTHER" id="PTHR24042:SF2">
    <property type="entry name" value="PROTEIN KINASE C-BINDING PROTEIN NELL1"/>
    <property type="match status" value="1"/>
</dbReference>
<dbReference type="AlphaFoldDB" id="A0A401P2E6"/>
<evidence type="ECO:0000256" key="1">
    <source>
        <dbReference type="ARBA" id="ARBA00023180"/>
    </source>
</evidence>
<dbReference type="GO" id="GO:0045667">
    <property type="term" value="P:regulation of osteoblast differentiation"/>
    <property type="evidence" value="ECO:0007669"/>
    <property type="project" value="TreeGrafter"/>
</dbReference>
<dbReference type="EMBL" id="BFAA01005754">
    <property type="protein sequence ID" value="GCB67267.1"/>
    <property type="molecule type" value="Genomic_DNA"/>
</dbReference>
<dbReference type="CDD" id="cd00054">
    <property type="entry name" value="EGF_CA"/>
    <property type="match status" value="1"/>
</dbReference>
<dbReference type="InterPro" id="IPR000742">
    <property type="entry name" value="EGF"/>
</dbReference>
<evidence type="ECO:0000256" key="3">
    <source>
        <dbReference type="SAM" id="SignalP"/>
    </source>
</evidence>
<keyword evidence="1" id="KW-0325">Glycoprotein</keyword>
<feature type="domain" description="EGF-like" evidence="4">
    <location>
        <begin position="84"/>
        <end position="126"/>
    </location>
</feature>